<name>A0A7H9EKH8_9LACO</name>
<dbReference type="EMBL" id="CP047418">
    <property type="protein sequence ID" value="QLL78174.1"/>
    <property type="molecule type" value="Genomic_DNA"/>
</dbReference>
<dbReference type="KEGG" id="lsw:GTO87_05900"/>
<gene>
    <name evidence="3" type="ORF">GTO87_05900</name>
</gene>
<organism evidence="3 4">
    <name type="scientific">Ligilactobacillus saerimneri</name>
    <dbReference type="NCBI Taxonomy" id="228229"/>
    <lineage>
        <taxon>Bacteria</taxon>
        <taxon>Bacillati</taxon>
        <taxon>Bacillota</taxon>
        <taxon>Bacilli</taxon>
        <taxon>Lactobacillales</taxon>
        <taxon>Lactobacillaceae</taxon>
        <taxon>Ligilactobacillus</taxon>
    </lineage>
</organism>
<evidence type="ECO:0000313" key="3">
    <source>
        <dbReference type="EMBL" id="QLL78174.1"/>
    </source>
</evidence>
<protein>
    <submittedName>
        <fullName evidence="3">Uncharacterized protein</fullName>
    </submittedName>
</protein>
<proteinExistence type="predicted"/>
<sequence>MAQSGVNKSTKKDPVVKSNEINTFNQPNYNTELVALKANKLAKKYSNLLVTNGPEGRKSANKAKNEIAKFIKKNKTDFKEKKKQAMDIIKAMNNQLDEALAPAVEVHDELDELIKESQNAQHEAQDAENRQIAHEMAKNLGVAPGLVDKIIDYKNKALYPLGTGKLKRERYINSKLRYALEHGFIMTSDDKTEITTKDAQTGETISKIKTVSIKLKGDPFVIDLAIDTLKEKWKELEVDYL</sequence>
<keyword evidence="1" id="KW-0175">Coiled coil</keyword>
<dbReference type="Proteomes" id="UP000510886">
    <property type="component" value="Chromosome"/>
</dbReference>
<dbReference type="RefSeq" id="WP_180848468.1">
    <property type="nucleotide sequence ID" value="NZ_CP047418.1"/>
</dbReference>
<evidence type="ECO:0000256" key="1">
    <source>
        <dbReference type="SAM" id="Coils"/>
    </source>
</evidence>
<dbReference type="AlphaFoldDB" id="A0A7H9EKH8"/>
<evidence type="ECO:0000313" key="4">
    <source>
        <dbReference type="Proteomes" id="UP000510886"/>
    </source>
</evidence>
<accession>A0A7H9EKH8</accession>
<evidence type="ECO:0000256" key="2">
    <source>
        <dbReference type="SAM" id="MobiDB-lite"/>
    </source>
</evidence>
<feature type="region of interest" description="Disordered" evidence="2">
    <location>
        <begin position="1"/>
        <end position="24"/>
    </location>
</feature>
<reference evidence="3 4" key="1">
    <citation type="submission" date="2020-01" db="EMBL/GenBank/DDBJ databases">
        <title>Complete and circular genome sequences of six lactobacillus isolates from horses.</title>
        <authorList>
            <person name="Hassan H.M."/>
        </authorList>
    </citation>
    <scope>NUCLEOTIDE SEQUENCE [LARGE SCALE GENOMIC DNA]</scope>
    <source>
        <strain evidence="3 4">1A</strain>
    </source>
</reference>
<feature type="coiled-coil region" evidence="1">
    <location>
        <begin position="103"/>
        <end position="130"/>
    </location>
</feature>